<gene>
    <name evidence="2" type="ORF">CH338_06570</name>
</gene>
<comment type="caution">
    <text evidence="2">The sequence shown here is derived from an EMBL/GenBank/DDBJ whole genome shotgun (WGS) entry which is preliminary data.</text>
</comment>
<evidence type="ECO:0000259" key="1">
    <source>
        <dbReference type="Pfam" id="PF05050"/>
    </source>
</evidence>
<evidence type="ECO:0000313" key="2">
    <source>
        <dbReference type="EMBL" id="RAI40359.1"/>
    </source>
</evidence>
<dbReference type="EMBL" id="NPEU01000043">
    <property type="protein sequence ID" value="RAI40359.1"/>
    <property type="molecule type" value="Genomic_DNA"/>
</dbReference>
<accession>A0A327KNA1</accession>
<dbReference type="SUPFAM" id="SSF53335">
    <property type="entry name" value="S-adenosyl-L-methionine-dependent methyltransferases"/>
    <property type="match status" value="1"/>
</dbReference>
<protein>
    <recommendedName>
        <fullName evidence="1">Methyltransferase FkbM domain-containing protein</fullName>
    </recommendedName>
</protein>
<organism evidence="2 3">
    <name type="scientific">Rhodoplanes elegans</name>
    <dbReference type="NCBI Taxonomy" id="29408"/>
    <lineage>
        <taxon>Bacteria</taxon>
        <taxon>Pseudomonadati</taxon>
        <taxon>Pseudomonadota</taxon>
        <taxon>Alphaproteobacteria</taxon>
        <taxon>Hyphomicrobiales</taxon>
        <taxon>Nitrobacteraceae</taxon>
        <taxon>Rhodoplanes</taxon>
    </lineage>
</organism>
<keyword evidence="3" id="KW-1185">Reference proteome</keyword>
<proteinExistence type="predicted"/>
<feature type="domain" description="Methyltransferase FkbM" evidence="1">
    <location>
        <begin position="2"/>
        <end position="38"/>
    </location>
</feature>
<reference evidence="2 3" key="1">
    <citation type="submission" date="2017-07" db="EMBL/GenBank/DDBJ databases">
        <title>Draft Genome Sequences of Select Purple Nonsulfur Bacteria.</title>
        <authorList>
            <person name="Lasarre B."/>
            <person name="Mckinlay J.B."/>
        </authorList>
    </citation>
    <scope>NUCLEOTIDE SEQUENCE [LARGE SCALE GENOMIC DNA]</scope>
    <source>
        <strain evidence="2 3">DSM 11907</strain>
    </source>
</reference>
<dbReference type="Pfam" id="PF05050">
    <property type="entry name" value="Methyltransf_21"/>
    <property type="match status" value="1"/>
</dbReference>
<dbReference type="Proteomes" id="UP000248863">
    <property type="component" value="Unassembled WGS sequence"/>
</dbReference>
<name>A0A327KNA1_9BRAD</name>
<dbReference type="AlphaFoldDB" id="A0A327KNA1"/>
<dbReference type="Gene3D" id="3.40.50.150">
    <property type="entry name" value="Vaccinia Virus protein VP39"/>
    <property type="match status" value="1"/>
</dbReference>
<sequence length="48" mass="5352">MECRSLDEMLDNSQTIDFLKLDVEGAELACLEGARKLLEYGNTKGLCD</sequence>
<dbReference type="InterPro" id="IPR006342">
    <property type="entry name" value="FkbM_mtfrase"/>
</dbReference>
<dbReference type="InterPro" id="IPR029063">
    <property type="entry name" value="SAM-dependent_MTases_sf"/>
</dbReference>
<evidence type="ECO:0000313" key="3">
    <source>
        <dbReference type="Proteomes" id="UP000248863"/>
    </source>
</evidence>